<protein>
    <submittedName>
        <fullName evidence="2">Uncharacterized protein LOC112495405</fullName>
    </submittedName>
</protein>
<keyword evidence="1" id="KW-1185">Reference proteome</keyword>
<name>A0AAJ7RVU9_CEPCN</name>
<dbReference type="RefSeq" id="XP_024947659.1">
    <property type="nucleotide sequence ID" value="XM_025091891.1"/>
</dbReference>
<sequence>MHGGCMSTAVEPLPPLTTVLPPLRKLPPPLPLSALTHQKICLFHWHYASTGLADESKIEWTSILHQCPENPKRCCNVLGSDGWRPLAFTGVSQGCRIKSSLIC</sequence>
<accession>A0AAJ7RVU9</accession>
<organism evidence="1 2">
    <name type="scientific">Cephus cinctus</name>
    <name type="common">Wheat stem sawfly</name>
    <dbReference type="NCBI Taxonomy" id="211228"/>
    <lineage>
        <taxon>Eukaryota</taxon>
        <taxon>Metazoa</taxon>
        <taxon>Ecdysozoa</taxon>
        <taxon>Arthropoda</taxon>
        <taxon>Hexapoda</taxon>
        <taxon>Insecta</taxon>
        <taxon>Pterygota</taxon>
        <taxon>Neoptera</taxon>
        <taxon>Endopterygota</taxon>
        <taxon>Hymenoptera</taxon>
        <taxon>Cephoidea</taxon>
        <taxon>Cephidae</taxon>
        <taxon>Cephus</taxon>
    </lineage>
</organism>
<dbReference type="GeneID" id="112495405"/>
<reference evidence="2" key="1">
    <citation type="submission" date="2025-08" db="UniProtKB">
        <authorList>
            <consortium name="RefSeq"/>
        </authorList>
    </citation>
    <scope>IDENTIFICATION</scope>
</reference>
<dbReference type="KEGG" id="ccin:112495405"/>
<proteinExistence type="predicted"/>
<gene>
    <name evidence="2" type="primary">LOC112495405</name>
</gene>
<dbReference type="Proteomes" id="UP000694920">
    <property type="component" value="Unplaced"/>
</dbReference>
<evidence type="ECO:0000313" key="2">
    <source>
        <dbReference type="RefSeq" id="XP_024947659.1"/>
    </source>
</evidence>
<dbReference type="AlphaFoldDB" id="A0AAJ7RVU9"/>
<evidence type="ECO:0000313" key="1">
    <source>
        <dbReference type="Proteomes" id="UP000694920"/>
    </source>
</evidence>